<reference evidence="1 2" key="1">
    <citation type="submission" date="2019-07" db="EMBL/GenBank/DDBJ databases">
        <title>De Novo Assembly of kiwifruit Actinidia rufa.</title>
        <authorList>
            <person name="Sugita-Konishi S."/>
            <person name="Sato K."/>
            <person name="Mori E."/>
            <person name="Abe Y."/>
            <person name="Kisaki G."/>
            <person name="Hamano K."/>
            <person name="Suezawa K."/>
            <person name="Otani M."/>
            <person name="Fukuda T."/>
            <person name="Manabe T."/>
            <person name="Gomi K."/>
            <person name="Tabuchi M."/>
            <person name="Akimitsu K."/>
            <person name="Kataoka I."/>
        </authorList>
    </citation>
    <scope>NUCLEOTIDE SEQUENCE [LARGE SCALE GENOMIC DNA]</scope>
    <source>
        <strain evidence="2">cv. Fuchu</strain>
    </source>
</reference>
<gene>
    <name evidence="1" type="ORF">Acr_07g0012030</name>
</gene>
<evidence type="ECO:0000313" key="1">
    <source>
        <dbReference type="EMBL" id="GFY91007.1"/>
    </source>
</evidence>
<name>A0A7J0EZE6_9ERIC</name>
<dbReference type="AlphaFoldDB" id="A0A7J0EZE6"/>
<sequence>MGLCTSSFRVGDVYVRDVIRDREEAFHVCWLAYLKEIGTTFDHPSWSAARHPVDNDTEPLGNGNVQVDIAKKKVDKKADKEAVNSLKNFPEE</sequence>
<protein>
    <submittedName>
        <fullName evidence="1">Uncharacterized protein</fullName>
    </submittedName>
</protein>
<evidence type="ECO:0000313" key="2">
    <source>
        <dbReference type="Proteomes" id="UP000585474"/>
    </source>
</evidence>
<keyword evidence="2" id="KW-1185">Reference proteome</keyword>
<accession>A0A7J0EZE6</accession>
<dbReference type="Proteomes" id="UP000585474">
    <property type="component" value="Unassembled WGS sequence"/>
</dbReference>
<organism evidence="1 2">
    <name type="scientific">Actinidia rufa</name>
    <dbReference type="NCBI Taxonomy" id="165716"/>
    <lineage>
        <taxon>Eukaryota</taxon>
        <taxon>Viridiplantae</taxon>
        <taxon>Streptophyta</taxon>
        <taxon>Embryophyta</taxon>
        <taxon>Tracheophyta</taxon>
        <taxon>Spermatophyta</taxon>
        <taxon>Magnoliopsida</taxon>
        <taxon>eudicotyledons</taxon>
        <taxon>Gunneridae</taxon>
        <taxon>Pentapetalae</taxon>
        <taxon>asterids</taxon>
        <taxon>Ericales</taxon>
        <taxon>Actinidiaceae</taxon>
        <taxon>Actinidia</taxon>
    </lineage>
</organism>
<comment type="caution">
    <text evidence="1">The sequence shown here is derived from an EMBL/GenBank/DDBJ whole genome shotgun (WGS) entry which is preliminary data.</text>
</comment>
<proteinExistence type="predicted"/>
<dbReference type="EMBL" id="BJWL01000007">
    <property type="protein sequence ID" value="GFY91007.1"/>
    <property type="molecule type" value="Genomic_DNA"/>
</dbReference>